<dbReference type="InterPro" id="IPR036847">
    <property type="entry name" value="RimP_C_sf"/>
</dbReference>
<dbReference type="SUPFAM" id="SSF74942">
    <property type="entry name" value="YhbC-like, C-terminal domain"/>
    <property type="match status" value="1"/>
</dbReference>
<gene>
    <name evidence="2" type="ORF">NCTC10126_00383</name>
    <name evidence="1" type="ORF">NPA07_00405</name>
</gene>
<dbReference type="Gene3D" id="2.30.30.180">
    <property type="entry name" value="Ribosome maturation factor RimP, C-terminal domain"/>
    <property type="match status" value="1"/>
</dbReference>
<reference evidence="1" key="2">
    <citation type="submission" date="2022-07" db="EMBL/GenBank/DDBJ databases">
        <title>Complete genome of Mycoplasma caviae type strain G122.</title>
        <authorList>
            <person name="Spergser J."/>
        </authorList>
    </citation>
    <scope>NUCLEOTIDE SEQUENCE</scope>
    <source>
        <strain evidence="1">G122</strain>
    </source>
</reference>
<dbReference type="EMBL" id="UZVY01000001">
    <property type="protein sequence ID" value="VDR41895.1"/>
    <property type="molecule type" value="Genomic_DNA"/>
</dbReference>
<proteinExistence type="predicted"/>
<dbReference type="EMBL" id="CP101806">
    <property type="protein sequence ID" value="UUD35326.1"/>
    <property type="molecule type" value="Genomic_DNA"/>
</dbReference>
<sequence>MNWKDELVNKFGDVILDAKIINEDGLKLLDVSVKFSDLNDVEKISKEINEYIDLMYSNIDVDSLSVHSPGVELAYKIDDLINHINEMLTIYLIKNVEKQDKFNAKLLEVLEDKILIHWNSKGQFRKIFIGKNNIKKVEKYIKFN</sequence>
<keyword evidence="4" id="KW-1185">Reference proteome</keyword>
<evidence type="ECO:0000313" key="4">
    <source>
        <dbReference type="Proteomes" id="UP001058569"/>
    </source>
</evidence>
<organism evidence="2 3">
    <name type="scientific">Mycoplasmopsis caviae</name>
    <dbReference type="NCBI Taxonomy" id="55603"/>
    <lineage>
        <taxon>Bacteria</taxon>
        <taxon>Bacillati</taxon>
        <taxon>Mycoplasmatota</taxon>
        <taxon>Mycoplasmoidales</taxon>
        <taxon>Metamycoplasmataceae</taxon>
        <taxon>Mycoplasmopsis</taxon>
    </lineage>
</organism>
<dbReference type="OrthoDB" id="399086at2"/>
<protein>
    <submittedName>
        <fullName evidence="1">Ribosome assembly cofactor RimP</fullName>
    </submittedName>
    <submittedName>
        <fullName evidence="2">Uncharacterized BCR, YhbC family COG0779</fullName>
    </submittedName>
</protein>
<dbReference type="Proteomes" id="UP001058569">
    <property type="component" value="Chromosome"/>
</dbReference>
<reference evidence="2 3" key="1">
    <citation type="submission" date="2018-12" db="EMBL/GenBank/DDBJ databases">
        <authorList>
            <consortium name="Pathogen Informatics"/>
        </authorList>
    </citation>
    <scope>NUCLEOTIDE SEQUENCE [LARGE SCALE GENOMIC DNA]</scope>
    <source>
        <strain evidence="2 3">NCTC10126</strain>
    </source>
</reference>
<evidence type="ECO:0000313" key="1">
    <source>
        <dbReference type="EMBL" id="UUD35326.1"/>
    </source>
</evidence>
<name>A0A3P8L712_9BACT</name>
<evidence type="ECO:0000313" key="2">
    <source>
        <dbReference type="EMBL" id="VDR41895.1"/>
    </source>
</evidence>
<evidence type="ECO:0000313" key="3">
    <source>
        <dbReference type="Proteomes" id="UP000280036"/>
    </source>
</evidence>
<dbReference type="Proteomes" id="UP000280036">
    <property type="component" value="Unassembled WGS sequence"/>
</dbReference>
<dbReference type="RefSeq" id="WP_126118148.1">
    <property type="nucleotide sequence ID" value="NZ_CP101806.1"/>
</dbReference>
<dbReference type="AlphaFoldDB" id="A0A3P8L712"/>
<accession>A0A3P8L712</accession>